<dbReference type="NCBIfam" id="TIGR02532">
    <property type="entry name" value="IV_pilin_GFxxxE"/>
    <property type="match status" value="1"/>
</dbReference>
<dbReference type="InterPro" id="IPR045584">
    <property type="entry name" value="Pilin-like"/>
</dbReference>
<evidence type="ECO:0000259" key="3">
    <source>
        <dbReference type="Pfam" id="PF08334"/>
    </source>
</evidence>
<reference evidence="4" key="1">
    <citation type="submission" date="2021-11" db="EMBL/GenBank/DDBJ databases">
        <title>Genome sequence.</title>
        <authorList>
            <person name="Sun Q."/>
        </authorList>
    </citation>
    <scope>NUCLEOTIDE SEQUENCE</scope>
    <source>
        <strain evidence="4">JC740</strain>
    </source>
</reference>
<evidence type="ECO:0000313" key="5">
    <source>
        <dbReference type="Proteomes" id="UP001430306"/>
    </source>
</evidence>
<evidence type="ECO:0000313" key="4">
    <source>
        <dbReference type="EMBL" id="MCC9643391.1"/>
    </source>
</evidence>
<dbReference type="InterPro" id="IPR000983">
    <property type="entry name" value="Bac_GSPG_pilin"/>
</dbReference>
<dbReference type="InterPro" id="IPR013545">
    <property type="entry name" value="T2SS_protein-GspG_C"/>
</dbReference>
<dbReference type="Gene3D" id="3.30.700.10">
    <property type="entry name" value="Glycoprotein, Type 4 Pilin"/>
    <property type="match status" value="1"/>
</dbReference>
<keyword evidence="1" id="KW-0488">Methylation</keyword>
<feature type="transmembrane region" description="Helical" evidence="2">
    <location>
        <begin position="35"/>
        <end position="56"/>
    </location>
</feature>
<proteinExistence type="predicted"/>
<organism evidence="4 5">
    <name type="scientific">Rhodopirellula halodulae</name>
    <dbReference type="NCBI Taxonomy" id="2894198"/>
    <lineage>
        <taxon>Bacteria</taxon>
        <taxon>Pseudomonadati</taxon>
        <taxon>Planctomycetota</taxon>
        <taxon>Planctomycetia</taxon>
        <taxon>Pirellulales</taxon>
        <taxon>Pirellulaceae</taxon>
        <taxon>Rhodopirellula</taxon>
    </lineage>
</organism>
<evidence type="ECO:0000256" key="1">
    <source>
        <dbReference type="ARBA" id="ARBA00022481"/>
    </source>
</evidence>
<dbReference type="PROSITE" id="PS00409">
    <property type="entry name" value="PROKAR_NTER_METHYL"/>
    <property type="match status" value="1"/>
</dbReference>
<dbReference type="EMBL" id="JAJKFW010000024">
    <property type="protein sequence ID" value="MCC9643391.1"/>
    <property type="molecule type" value="Genomic_DNA"/>
</dbReference>
<dbReference type="Proteomes" id="UP001430306">
    <property type="component" value="Unassembled WGS sequence"/>
</dbReference>
<dbReference type="PRINTS" id="PR00813">
    <property type="entry name" value="BCTERIALGSPG"/>
</dbReference>
<dbReference type="SUPFAM" id="SSF54523">
    <property type="entry name" value="Pili subunits"/>
    <property type="match status" value="1"/>
</dbReference>
<feature type="domain" description="Type II secretion system protein GspG C-terminal" evidence="3">
    <location>
        <begin position="57"/>
        <end position="153"/>
    </location>
</feature>
<protein>
    <submittedName>
        <fullName evidence="4">Type II secretion system protein GspG</fullName>
    </submittedName>
</protein>
<dbReference type="Pfam" id="PF08334">
    <property type="entry name" value="T2SSG"/>
    <property type="match status" value="1"/>
</dbReference>
<keyword evidence="2" id="KW-1133">Transmembrane helix</keyword>
<keyword evidence="5" id="KW-1185">Reference proteome</keyword>
<comment type="caution">
    <text evidence="4">The sequence shown here is derived from an EMBL/GenBank/DDBJ whole genome shotgun (WGS) entry which is preliminary data.</text>
</comment>
<keyword evidence="2" id="KW-0472">Membrane</keyword>
<dbReference type="InterPro" id="IPR012902">
    <property type="entry name" value="N_methyl_site"/>
</dbReference>
<sequence length="158" mass="16831">MTLTNPCCAVRPSRQRASLACRASRRATAGSRAGFTLLELLLVLSILVVIGGIVLVNITGAQAEANVNATTTQLNSLKSNIQMYQIRMNSLPETLEQLRDGPSDSAKKAKWVAPIITEIPTDAWGNALTYSVNGNTFEIRSGGVDGQVNTDDDIIVSG</sequence>
<keyword evidence="2" id="KW-0812">Transmembrane</keyword>
<gene>
    <name evidence="4" type="ORF">LOC71_13990</name>
</gene>
<evidence type="ECO:0000256" key="2">
    <source>
        <dbReference type="SAM" id="Phobius"/>
    </source>
</evidence>
<accession>A0ABS8NLN1</accession>
<dbReference type="RefSeq" id="WP_230274345.1">
    <property type="nucleotide sequence ID" value="NZ_JAJKFW010000024.1"/>
</dbReference>
<name>A0ABS8NLN1_9BACT</name>